<organism evidence="2 3">
    <name type="scientific">Neolewinella agarilytica</name>
    <dbReference type="NCBI Taxonomy" id="478744"/>
    <lineage>
        <taxon>Bacteria</taxon>
        <taxon>Pseudomonadati</taxon>
        <taxon>Bacteroidota</taxon>
        <taxon>Saprospiria</taxon>
        <taxon>Saprospirales</taxon>
        <taxon>Lewinellaceae</taxon>
        <taxon>Neolewinella</taxon>
    </lineage>
</organism>
<evidence type="ECO:0000259" key="1">
    <source>
        <dbReference type="Pfam" id="PF00535"/>
    </source>
</evidence>
<keyword evidence="3" id="KW-1185">Reference proteome</keyword>
<dbReference type="InterPro" id="IPR029044">
    <property type="entry name" value="Nucleotide-diphossugar_trans"/>
</dbReference>
<proteinExistence type="predicted"/>
<gene>
    <name evidence="2" type="ORF">SAMN05444359_12153</name>
</gene>
<keyword evidence="2" id="KW-0808">Transferase</keyword>
<feature type="domain" description="Glycosyltransferase 2-like" evidence="1">
    <location>
        <begin position="7"/>
        <end position="113"/>
    </location>
</feature>
<dbReference type="FunCoup" id="A0A1H9KNW6">
    <property type="interactions" value="95"/>
</dbReference>
<sequence length="294" mass="34030">MSSPLFTIIIPTHNRAERLSVAVESVLAQKNEDWELLIIDDGSTDNTRSVAESFTDQRIRYHYQENRQLNGARNTGVRLATGRYIGFLDDDDLFKPDHLSVLESGMATDNFKSDIYRSGELLQGGGKTTWVPNYENGPDILRQYWEKVTGMFGMVFRADLMKANIFDESHLLLDDFLWLNRILIQASLYQVEAYTAIVNLHPEQRSATYVNEELLRQNVERLAEAYNFPGVSERVNYRFYHKQVLHQYMHCCRVLCRGGKNYRAMKIWKEGISYASASDWRNVSRTFVMISTGK</sequence>
<protein>
    <submittedName>
        <fullName evidence="2">Glycosyl transferase family 2</fullName>
    </submittedName>
</protein>
<dbReference type="SUPFAM" id="SSF53448">
    <property type="entry name" value="Nucleotide-diphospho-sugar transferases"/>
    <property type="match status" value="1"/>
</dbReference>
<dbReference type="OrthoDB" id="6307329at2"/>
<evidence type="ECO:0000313" key="3">
    <source>
        <dbReference type="Proteomes" id="UP000199021"/>
    </source>
</evidence>
<reference evidence="3" key="1">
    <citation type="submission" date="2016-10" db="EMBL/GenBank/DDBJ databases">
        <authorList>
            <person name="Varghese N."/>
            <person name="Submissions S."/>
        </authorList>
    </citation>
    <scope>NUCLEOTIDE SEQUENCE [LARGE SCALE GENOMIC DNA]</scope>
    <source>
        <strain evidence="3">DSM 24740</strain>
    </source>
</reference>
<evidence type="ECO:0000313" key="2">
    <source>
        <dbReference type="EMBL" id="SER00856.1"/>
    </source>
</evidence>
<dbReference type="AlphaFoldDB" id="A0A1H9KNW6"/>
<dbReference type="PANTHER" id="PTHR22916">
    <property type="entry name" value="GLYCOSYLTRANSFERASE"/>
    <property type="match status" value="1"/>
</dbReference>
<dbReference type="GO" id="GO:0016758">
    <property type="term" value="F:hexosyltransferase activity"/>
    <property type="evidence" value="ECO:0007669"/>
    <property type="project" value="UniProtKB-ARBA"/>
</dbReference>
<name>A0A1H9KNW6_9BACT</name>
<dbReference type="Pfam" id="PF00535">
    <property type="entry name" value="Glycos_transf_2"/>
    <property type="match status" value="1"/>
</dbReference>
<dbReference type="PANTHER" id="PTHR22916:SF3">
    <property type="entry name" value="UDP-GLCNAC:BETAGAL BETA-1,3-N-ACETYLGLUCOSAMINYLTRANSFERASE-LIKE PROTEIN 1"/>
    <property type="match status" value="1"/>
</dbReference>
<dbReference type="Gene3D" id="3.90.550.10">
    <property type="entry name" value="Spore Coat Polysaccharide Biosynthesis Protein SpsA, Chain A"/>
    <property type="match status" value="1"/>
</dbReference>
<dbReference type="CDD" id="cd00761">
    <property type="entry name" value="Glyco_tranf_GTA_type"/>
    <property type="match status" value="1"/>
</dbReference>
<dbReference type="EMBL" id="FOFB01000021">
    <property type="protein sequence ID" value="SER00856.1"/>
    <property type="molecule type" value="Genomic_DNA"/>
</dbReference>
<dbReference type="Proteomes" id="UP000199021">
    <property type="component" value="Unassembled WGS sequence"/>
</dbReference>
<accession>A0A1H9KNW6</accession>
<dbReference type="STRING" id="478744.SAMN05444359_12153"/>
<dbReference type="InterPro" id="IPR001173">
    <property type="entry name" value="Glyco_trans_2-like"/>
</dbReference>
<dbReference type="RefSeq" id="WP_090170989.1">
    <property type="nucleotide sequence ID" value="NZ_FOFB01000021.1"/>
</dbReference>
<dbReference type="InParanoid" id="A0A1H9KNW6"/>